<dbReference type="Proteomes" id="UP000276232">
    <property type="component" value="Unassembled WGS sequence"/>
</dbReference>
<accession>A0A3N1G8Q2</accession>
<comment type="caution">
    <text evidence="1">The sequence shown here is derived from an EMBL/GenBank/DDBJ whole genome shotgun (WGS) entry which is preliminary data.</text>
</comment>
<dbReference type="InterPro" id="IPR011009">
    <property type="entry name" value="Kinase-like_dom_sf"/>
</dbReference>
<dbReference type="OrthoDB" id="581471at2"/>
<organism evidence="1 2">
    <name type="scientific">Pseudokineococcus lusitanus</name>
    <dbReference type="NCBI Taxonomy" id="763993"/>
    <lineage>
        <taxon>Bacteria</taxon>
        <taxon>Bacillati</taxon>
        <taxon>Actinomycetota</taxon>
        <taxon>Actinomycetes</taxon>
        <taxon>Kineosporiales</taxon>
        <taxon>Kineosporiaceae</taxon>
        <taxon>Pseudokineococcus</taxon>
    </lineage>
</organism>
<protein>
    <recommendedName>
        <fullName evidence="3">Phosphotransferase family enzyme</fullName>
    </recommendedName>
</protein>
<keyword evidence="2" id="KW-1185">Reference proteome</keyword>
<dbReference type="RefSeq" id="WP_123381409.1">
    <property type="nucleotide sequence ID" value="NZ_RJKN01000012.1"/>
</dbReference>
<reference evidence="1 2" key="1">
    <citation type="journal article" date="2015" name="Stand. Genomic Sci.">
        <title>Genomic Encyclopedia of Bacterial and Archaeal Type Strains, Phase III: the genomes of soil and plant-associated and newly described type strains.</title>
        <authorList>
            <person name="Whitman W.B."/>
            <person name="Woyke T."/>
            <person name="Klenk H.P."/>
            <person name="Zhou Y."/>
            <person name="Lilburn T.G."/>
            <person name="Beck B.J."/>
            <person name="De Vos P."/>
            <person name="Vandamme P."/>
            <person name="Eisen J.A."/>
            <person name="Garrity G."/>
            <person name="Hugenholtz P."/>
            <person name="Kyrpides N.C."/>
        </authorList>
    </citation>
    <scope>NUCLEOTIDE SEQUENCE [LARGE SCALE GENOMIC DNA]</scope>
    <source>
        <strain evidence="1 2">CECT 7306</strain>
    </source>
</reference>
<dbReference type="InParanoid" id="A0A3N1G8Q2"/>
<dbReference type="AlphaFoldDB" id="A0A3N1G8Q2"/>
<gene>
    <name evidence="1" type="ORF">EDC03_3344</name>
</gene>
<sequence>MTAPAGTVPEAPTGWAAPPAEDVAAAVAASRAAAADAAVTARHPGLPGLALVLDVDRLRTALAALVPPEVAATAVVERLRVKPGASVRAGVRLEGPDGRSPRVLVTARAADDWEAKARKEVDAARRAELPACVEPATRVLLAPAAADRALRGLARLRPDTGLAVRRPREARGGGDVVATTLSYNPGRRWVGRLDPAPGTDGTSLLVRRHADGDAEVLPWVPGRPWAPADGTDAVRARLVEHAAGRHDGHPGAAAEARRRLERAVTAAVGGLGVLDDGWASRAGQLLPRLRARLAHEPLAPAHGDLSPDQVVVGPDGRLHVLDWDRAGLLPRGWDAASWDAAQRATTAAAQPVPLGGAGRPSGAVVAAAHLVRAVEPFRRRHPAWPDAVEDLLAVAEDALGGAR</sequence>
<evidence type="ECO:0008006" key="3">
    <source>
        <dbReference type="Google" id="ProtNLM"/>
    </source>
</evidence>
<dbReference type="SUPFAM" id="SSF56112">
    <property type="entry name" value="Protein kinase-like (PK-like)"/>
    <property type="match status" value="1"/>
</dbReference>
<dbReference type="EMBL" id="RJKN01000012">
    <property type="protein sequence ID" value="ROP26587.1"/>
    <property type="molecule type" value="Genomic_DNA"/>
</dbReference>
<proteinExistence type="predicted"/>
<dbReference type="Gene3D" id="3.90.1200.10">
    <property type="match status" value="1"/>
</dbReference>
<name>A0A3N1G8Q2_9ACTN</name>
<evidence type="ECO:0000313" key="1">
    <source>
        <dbReference type="EMBL" id="ROP26587.1"/>
    </source>
</evidence>
<evidence type="ECO:0000313" key="2">
    <source>
        <dbReference type="Proteomes" id="UP000276232"/>
    </source>
</evidence>